<organism evidence="2">
    <name type="scientific">Perkinsus marinus (strain ATCC 50983 / TXsc)</name>
    <dbReference type="NCBI Taxonomy" id="423536"/>
    <lineage>
        <taxon>Eukaryota</taxon>
        <taxon>Sar</taxon>
        <taxon>Alveolata</taxon>
        <taxon>Perkinsozoa</taxon>
        <taxon>Perkinsea</taxon>
        <taxon>Perkinsida</taxon>
        <taxon>Perkinsidae</taxon>
        <taxon>Perkinsus</taxon>
    </lineage>
</organism>
<dbReference type="InParanoid" id="C5KSG1"/>
<proteinExistence type="predicted"/>
<dbReference type="RefSeq" id="XP_002780780.1">
    <property type="nucleotide sequence ID" value="XM_002780734.1"/>
</dbReference>
<dbReference type="Proteomes" id="UP000007800">
    <property type="component" value="Unassembled WGS sequence"/>
</dbReference>
<dbReference type="OMA" id="MELAWKG"/>
<accession>C5KSG1</accession>
<sequence length="246" mass="27843">MCVIIRKIAGSNASDGILDNIRRLEERCEYLGKELEVAKKEKVETRRQSTECQARIEAEVAIKRASEREVSGKESLRRRIIEKDVAARRGGTWRGGRVKFGMRGLMCIKLTGKCKGWESGGPRDRSRSQLVEMELAWKGLPEDRAKLFLQAQELAPEVRIDTPVWSPRHGGSVARVGRHEKVVEQEKREAIEKAIRETWRRIEGKHDEIAELEEAIGDLGEEESSEHEEGSHVITGDVFAVLRPPA</sequence>
<dbReference type="EMBL" id="GG676038">
    <property type="protein sequence ID" value="EER12575.1"/>
    <property type="molecule type" value="Genomic_DNA"/>
</dbReference>
<name>C5KSG1_PERM5</name>
<evidence type="ECO:0000313" key="1">
    <source>
        <dbReference type="EMBL" id="EER12575.1"/>
    </source>
</evidence>
<gene>
    <name evidence="1" type="ORF">Pmar_PMAR027393</name>
</gene>
<protein>
    <submittedName>
        <fullName evidence="1">Uncharacterized protein</fullName>
    </submittedName>
</protein>
<evidence type="ECO:0000313" key="2">
    <source>
        <dbReference type="Proteomes" id="UP000007800"/>
    </source>
</evidence>
<dbReference type="AlphaFoldDB" id="C5KSG1"/>
<keyword evidence="2" id="KW-1185">Reference proteome</keyword>
<dbReference type="GeneID" id="9058279"/>
<reference evidence="1 2" key="1">
    <citation type="submission" date="2008-07" db="EMBL/GenBank/DDBJ databases">
        <authorList>
            <person name="El-Sayed N."/>
            <person name="Caler E."/>
            <person name="Inman J."/>
            <person name="Amedeo P."/>
            <person name="Hass B."/>
            <person name="Wortman J."/>
        </authorList>
    </citation>
    <scope>NUCLEOTIDE SEQUENCE [LARGE SCALE GENOMIC DNA]</scope>
    <source>
        <strain evidence="2">ATCC 50983 / TXsc</strain>
    </source>
</reference>